<keyword evidence="1" id="KW-0812">Transmembrane</keyword>
<reference evidence="2" key="1">
    <citation type="journal article" date="2023" name="Plant J.">
        <title>The genome of the king protea, Protea cynaroides.</title>
        <authorList>
            <person name="Chang J."/>
            <person name="Duong T.A."/>
            <person name="Schoeman C."/>
            <person name="Ma X."/>
            <person name="Roodt D."/>
            <person name="Barker N."/>
            <person name="Li Z."/>
            <person name="Van de Peer Y."/>
            <person name="Mizrachi E."/>
        </authorList>
    </citation>
    <scope>NUCLEOTIDE SEQUENCE</scope>
    <source>
        <tissue evidence="2">Young leaves</tissue>
    </source>
</reference>
<evidence type="ECO:0008006" key="4">
    <source>
        <dbReference type="Google" id="ProtNLM"/>
    </source>
</evidence>
<feature type="transmembrane region" description="Helical" evidence="1">
    <location>
        <begin position="26"/>
        <end position="45"/>
    </location>
</feature>
<dbReference type="PANTHER" id="PTHR35997">
    <property type="entry name" value="COTTON FIBER PROTEIN-RELATED"/>
    <property type="match status" value="1"/>
</dbReference>
<dbReference type="AlphaFoldDB" id="A0A9Q0QX39"/>
<dbReference type="Proteomes" id="UP001141806">
    <property type="component" value="Unassembled WGS sequence"/>
</dbReference>
<protein>
    <recommendedName>
        <fullName evidence="4">Transmembrane protein</fullName>
    </recommendedName>
</protein>
<keyword evidence="1" id="KW-0472">Membrane</keyword>
<feature type="transmembrane region" description="Helical" evidence="1">
    <location>
        <begin position="57"/>
        <end position="76"/>
    </location>
</feature>
<gene>
    <name evidence="2" type="ORF">NE237_000401</name>
</gene>
<keyword evidence="3" id="KW-1185">Reference proteome</keyword>
<comment type="caution">
    <text evidence="2">The sequence shown here is derived from an EMBL/GenBank/DDBJ whole genome shotgun (WGS) entry which is preliminary data.</text>
</comment>
<proteinExistence type="predicted"/>
<evidence type="ECO:0000313" key="3">
    <source>
        <dbReference type="Proteomes" id="UP001141806"/>
    </source>
</evidence>
<sequence>MEKSLLNLEKPIKDNLTEKTYKSNRFSISAFVFFIFICFSMVHFHPSPSELFHNTKFWFLLSNALILIIAADSGAFSSSKQKYDIYEEYMMNSRARNASSFVPDKTLITNSKPTIATSIIKAPPLEIEKLPESIQEHVLTSDNSENLEEDTTETSEGEETYVEDACETNEIQRSRSQEVISVTGNENKKSLIRSATEGCRQRSDENEFSTMSDEELNRRVEEFIRFNRQMRLQESRGLGGLEN</sequence>
<evidence type="ECO:0000256" key="1">
    <source>
        <dbReference type="SAM" id="Phobius"/>
    </source>
</evidence>
<keyword evidence="1" id="KW-1133">Transmembrane helix</keyword>
<accession>A0A9Q0QX39</accession>
<dbReference type="PANTHER" id="PTHR35997:SF6">
    <property type="entry name" value="COTTON FIBER PROTEIN"/>
    <property type="match status" value="1"/>
</dbReference>
<evidence type="ECO:0000313" key="2">
    <source>
        <dbReference type="EMBL" id="KAJ4975295.1"/>
    </source>
</evidence>
<name>A0A9Q0QX39_9MAGN</name>
<dbReference type="EMBL" id="JAMYWD010000003">
    <property type="protein sequence ID" value="KAJ4975295.1"/>
    <property type="molecule type" value="Genomic_DNA"/>
</dbReference>
<organism evidence="2 3">
    <name type="scientific">Protea cynaroides</name>
    <dbReference type="NCBI Taxonomy" id="273540"/>
    <lineage>
        <taxon>Eukaryota</taxon>
        <taxon>Viridiplantae</taxon>
        <taxon>Streptophyta</taxon>
        <taxon>Embryophyta</taxon>
        <taxon>Tracheophyta</taxon>
        <taxon>Spermatophyta</taxon>
        <taxon>Magnoliopsida</taxon>
        <taxon>Proteales</taxon>
        <taxon>Proteaceae</taxon>
        <taxon>Protea</taxon>
    </lineage>
</organism>
<dbReference type="OrthoDB" id="680761at2759"/>